<gene>
    <name evidence="1" type="ORF">PCANC_27047</name>
</gene>
<evidence type="ECO:0000313" key="1">
    <source>
        <dbReference type="EMBL" id="PLW25884.1"/>
    </source>
</evidence>
<protein>
    <submittedName>
        <fullName evidence="1">Uncharacterized protein</fullName>
    </submittedName>
</protein>
<organism evidence="1 2">
    <name type="scientific">Puccinia coronata f. sp. avenae</name>
    <dbReference type="NCBI Taxonomy" id="200324"/>
    <lineage>
        <taxon>Eukaryota</taxon>
        <taxon>Fungi</taxon>
        <taxon>Dikarya</taxon>
        <taxon>Basidiomycota</taxon>
        <taxon>Pucciniomycotina</taxon>
        <taxon>Pucciniomycetes</taxon>
        <taxon>Pucciniales</taxon>
        <taxon>Pucciniaceae</taxon>
        <taxon>Puccinia</taxon>
    </lineage>
</organism>
<keyword evidence="2" id="KW-1185">Reference proteome</keyword>
<dbReference type="Proteomes" id="UP000235388">
    <property type="component" value="Unassembled WGS sequence"/>
</dbReference>
<evidence type="ECO:0000313" key="2">
    <source>
        <dbReference type="Proteomes" id="UP000235388"/>
    </source>
</evidence>
<sequence length="145" mass="15298">MMKPTELIKHDQPIFLWVAAVGMTIGSDGSDQRRADVTLPEEASGGVAKMRPSNWKACRTLVHPNYGTFTAWTTTPAADKPEQTSASAFSQLQRQYYGPLQIVDAGNSSLNCTLPLALNISKPLNLLVASLPAASGGAAPGQSSA</sequence>
<comment type="caution">
    <text evidence="1">The sequence shown here is derived from an EMBL/GenBank/DDBJ whole genome shotgun (WGS) entry which is preliminary data.</text>
</comment>
<accession>A0A2N5TK90</accession>
<reference evidence="1 2" key="1">
    <citation type="submission" date="2017-11" db="EMBL/GenBank/DDBJ databases">
        <title>De novo assembly and phasing of dikaryotic genomes from two isolates of Puccinia coronata f. sp. avenae, the causal agent of oat crown rust.</title>
        <authorList>
            <person name="Miller M.E."/>
            <person name="Zhang Y."/>
            <person name="Omidvar V."/>
            <person name="Sperschneider J."/>
            <person name="Schwessinger B."/>
            <person name="Raley C."/>
            <person name="Palmer J.M."/>
            <person name="Garnica D."/>
            <person name="Upadhyaya N."/>
            <person name="Rathjen J."/>
            <person name="Taylor J.M."/>
            <person name="Park R.F."/>
            <person name="Dodds P.N."/>
            <person name="Hirsch C.D."/>
            <person name="Kianian S.F."/>
            <person name="Figueroa M."/>
        </authorList>
    </citation>
    <scope>NUCLEOTIDE SEQUENCE [LARGE SCALE GENOMIC DNA]</scope>
    <source>
        <strain evidence="1">12NC29</strain>
    </source>
</reference>
<proteinExistence type="predicted"/>
<dbReference type="AlphaFoldDB" id="A0A2N5TK90"/>
<dbReference type="EMBL" id="PGCJ01000580">
    <property type="protein sequence ID" value="PLW25884.1"/>
    <property type="molecule type" value="Genomic_DNA"/>
</dbReference>
<name>A0A2N5TK90_9BASI</name>